<dbReference type="SMART" id="SM00382">
    <property type="entry name" value="AAA"/>
    <property type="match status" value="1"/>
</dbReference>
<accession>A0A3M3YV41</accession>
<gene>
    <name evidence="2" type="ORF">ALQ33_02457</name>
</gene>
<dbReference type="InterPro" id="IPR027417">
    <property type="entry name" value="P-loop_NTPase"/>
</dbReference>
<evidence type="ECO:0000313" key="2">
    <source>
        <dbReference type="EMBL" id="RMO85545.1"/>
    </source>
</evidence>
<protein>
    <submittedName>
        <fullName evidence="2">AAA ATPase</fullName>
    </submittedName>
</protein>
<dbReference type="GO" id="GO:0005524">
    <property type="term" value="F:ATP binding"/>
    <property type="evidence" value="ECO:0007669"/>
    <property type="project" value="InterPro"/>
</dbReference>
<comment type="caution">
    <text evidence="2">The sequence shown here is derived from an EMBL/GenBank/DDBJ whole genome shotgun (WGS) entry which is preliminary data.</text>
</comment>
<dbReference type="EMBL" id="RBQB01000236">
    <property type="protein sequence ID" value="RMO85545.1"/>
    <property type="molecule type" value="Genomic_DNA"/>
</dbReference>
<reference evidence="2 3" key="1">
    <citation type="submission" date="2018-08" db="EMBL/GenBank/DDBJ databases">
        <title>Recombination of ecologically and evolutionarily significant loci maintains genetic cohesion in the Pseudomonas syringae species complex.</title>
        <authorList>
            <person name="Dillon M."/>
            <person name="Thakur S."/>
            <person name="Almeida R.N.D."/>
            <person name="Weir B.S."/>
            <person name="Guttman D.S."/>
        </authorList>
    </citation>
    <scope>NUCLEOTIDE SEQUENCE [LARGE SCALE GENOMIC DNA]</scope>
    <source>
        <strain evidence="2 3">ICMP 8902</strain>
    </source>
</reference>
<dbReference type="Gene3D" id="1.10.30.50">
    <property type="match status" value="1"/>
</dbReference>
<dbReference type="Pfam" id="PF13476">
    <property type="entry name" value="AAA_23"/>
    <property type="match status" value="1"/>
</dbReference>
<dbReference type="RefSeq" id="WP_122222915.1">
    <property type="nucleotide sequence ID" value="NZ_RBQB01000236.1"/>
</dbReference>
<dbReference type="Proteomes" id="UP000279372">
    <property type="component" value="Unassembled WGS sequence"/>
</dbReference>
<dbReference type="InterPro" id="IPR003959">
    <property type="entry name" value="ATPase_AAA_core"/>
</dbReference>
<dbReference type="GO" id="GO:0016887">
    <property type="term" value="F:ATP hydrolysis activity"/>
    <property type="evidence" value="ECO:0007669"/>
    <property type="project" value="InterPro"/>
</dbReference>
<dbReference type="PANTHER" id="PTHR43581:SF2">
    <property type="entry name" value="EXCINUCLEASE ATPASE SUBUNIT"/>
    <property type="match status" value="1"/>
</dbReference>
<name>A0A3M3YV41_9PSED</name>
<dbReference type="GO" id="GO:0006302">
    <property type="term" value="P:double-strand break repair"/>
    <property type="evidence" value="ECO:0007669"/>
    <property type="project" value="InterPro"/>
</dbReference>
<dbReference type="CDD" id="cd00267">
    <property type="entry name" value="ABC_ATPase"/>
    <property type="match status" value="1"/>
</dbReference>
<dbReference type="SUPFAM" id="SSF52540">
    <property type="entry name" value="P-loop containing nucleoside triphosphate hydrolases"/>
    <property type="match status" value="1"/>
</dbReference>
<dbReference type="InterPro" id="IPR003593">
    <property type="entry name" value="AAA+_ATPase"/>
</dbReference>
<evidence type="ECO:0000259" key="1">
    <source>
        <dbReference type="SMART" id="SM00382"/>
    </source>
</evidence>
<organism evidence="2 3">
    <name type="scientific">Pseudomonas syringae pv. philadelphi</name>
    <dbReference type="NCBI Taxonomy" id="251706"/>
    <lineage>
        <taxon>Bacteria</taxon>
        <taxon>Pseudomonadati</taxon>
        <taxon>Pseudomonadota</taxon>
        <taxon>Gammaproteobacteria</taxon>
        <taxon>Pseudomonadales</taxon>
        <taxon>Pseudomonadaceae</taxon>
        <taxon>Pseudomonas</taxon>
    </lineage>
</organism>
<dbReference type="Gene3D" id="3.40.50.300">
    <property type="entry name" value="P-loop containing nucleotide triphosphate hydrolases"/>
    <property type="match status" value="1"/>
</dbReference>
<sequence length="731" mass="82873">MKRIKKNAGTKPSSISNRNPEYTAAIQAVKNYYALDDKSRILTRPPFDYSIITSIDVIAELENTQFHKCAYCEDLIIGEARNVVSHYRPLSNAVIDTDGVNEIFDHYAWFAYEWQNLMLICPECNQYKLNKFPLSGAVVKPFSTWRYAENREKPLLLNPFTDVVEKHIKYDAAGHAEGITDRGSITIDILNLNRSNLKHERHAAIQDALNKIEDARTFKFSLQEEMLSDILAEEKLYVGAISSLLRWVCEFLNKPNPRYRRYRGLSLIDFILVMLRDRPSNEWQSAVNRASHLDLEFALNNNILAGFDSTRFAYLSGISIKGFKAISSCSIEFGIKTVDRSSQFAPCTMLLGENGAGKSSILQAIALATMHADVRRRAGVVMSDLLPIYTPNSRGWAEEFSIRIELSDGQFSKLSYSNGRLQLIGRPIENLLGYGARRYFVTGSKKEIDISRNRSLFKESASIQDPTPWLLTASNQKFEAVARALHSLLTLGVEEFIVRDLDEIYVHYPNGRIPVRYLSDGYKSIFALAVDIMRGLLDEHQSLEFAQGTVLIDEIENHLHPSWKKKLLASLRSAMPKVQFIASTHDPLCLRGMRDGEVKALYRSVDGDISIVQDLPPISTLSLEQILTSEYFGLASTEDDDQLSAANILSKYVSRSDDSMTDEEKAERDNALLDYSGTSTIGNSVDRQVMAEALGRHVKKYEKQNFFDKTVTRRDSVRLIMEVLERSMRRD</sequence>
<dbReference type="PANTHER" id="PTHR43581">
    <property type="entry name" value="ATP/GTP PHOSPHATASE"/>
    <property type="match status" value="1"/>
</dbReference>
<feature type="domain" description="AAA+ ATPase" evidence="1">
    <location>
        <begin position="344"/>
        <end position="604"/>
    </location>
</feature>
<evidence type="ECO:0000313" key="3">
    <source>
        <dbReference type="Proteomes" id="UP000279372"/>
    </source>
</evidence>
<proteinExistence type="predicted"/>
<dbReference type="InterPro" id="IPR051396">
    <property type="entry name" value="Bact_Antivir_Def_Nuclease"/>
</dbReference>
<dbReference type="AlphaFoldDB" id="A0A3M3YV41"/>
<dbReference type="InterPro" id="IPR038729">
    <property type="entry name" value="Rad50/SbcC_AAA"/>
</dbReference>
<dbReference type="Pfam" id="PF13304">
    <property type="entry name" value="AAA_21"/>
    <property type="match status" value="1"/>
</dbReference>